<proteinExistence type="predicted"/>
<accession>A0A8B7CUS9</accession>
<dbReference type="GO" id="GO:0005737">
    <property type="term" value="C:cytoplasm"/>
    <property type="evidence" value="ECO:0007669"/>
    <property type="project" value="TreeGrafter"/>
</dbReference>
<feature type="domain" description="A to I editase" evidence="1">
    <location>
        <begin position="62"/>
        <end position="429"/>
    </location>
</feature>
<evidence type="ECO:0000313" key="3">
    <source>
        <dbReference type="RefSeq" id="XP_008806858.1"/>
    </source>
</evidence>
<dbReference type="GeneID" id="103719412"/>
<dbReference type="RefSeq" id="XP_008806858.1">
    <property type="nucleotide sequence ID" value="XM_008808636.4"/>
</dbReference>
<dbReference type="GO" id="GO:0003725">
    <property type="term" value="F:double-stranded RNA binding"/>
    <property type="evidence" value="ECO:0007669"/>
    <property type="project" value="TreeGrafter"/>
</dbReference>
<dbReference type="GO" id="GO:0006382">
    <property type="term" value="P:adenosine to inosine editing"/>
    <property type="evidence" value="ECO:0007669"/>
    <property type="project" value="TreeGrafter"/>
</dbReference>
<evidence type="ECO:0000313" key="2">
    <source>
        <dbReference type="Proteomes" id="UP000228380"/>
    </source>
</evidence>
<evidence type="ECO:0000259" key="1">
    <source>
        <dbReference type="PROSITE" id="PS50141"/>
    </source>
</evidence>
<dbReference type="OrthoDB" id="10268011at2759"/>
<dbReference type="GO" id="GO:0003726">
    <property type="term" value="F:double-stranded RNA adenosine deaminase activity"/>
    <property type="evidence" value="ECO:0007669"/>
    <property type="project" value="TreeGrafter"/>
</dbReference>
<dbReference type="GO" id="GO:0005730">
    <property type="term" value="C:nucleolus"/>
    <property type="evidence" value="ECO:0007669"/>
    <property type="project" value="TreeGrafter"/>
</dbReference>
<organism evidence="2 3">
    <name type="scientific">Phoenix dactylifera</name>
    <name type="common">Date palm</name>
    <dbReference type="NCBI Taxonomy" id="42345"/>
    <lineage>
        <taxon>Eukaryota</taxon>
        <taxon>Viridiplantae</taxon>
        <taxon>Streptophyta</taxon>
        <taxon>Embryophyta</taxon>
        <taxon>Tracheophyta</taxon>
        <taxon>Spermatophyta</taxon>
        <taxon>Magnoliopsida</taxon>
        <taxon>Liliopsida</taxon>
        <taxon>Arecaceae</taxon>
        <taxon>Coryphoideae</taxon>
        <taxon>Phoeniceae</taxon>
        <taxon>Phoenix</taxon>
    </lineage>
</organism>
<dbReference type="KEGG" id="pda:103719412"/>
<dbReference type="PROSITE" id="PS50141">
    <property type="entry name" value="A_DEAMIN_EDITASE"/>
    <property type="match status" value="1"/>
</dbReference>
<gene>
    <name evidence="3" type="primary">LOC103719412</name>
</gene>
<reference evidence="2" key="1">
    <citation type="journal article" date="2019" name="Nat. Commun.">
        <title>Genome-wide association mapping of date palm fruit traits.</title>
        <authorList>
            <person name="Hazzouri K.M."/>
            <person name="Gros-Balthazard M."/>
            <person name="Flowers J.M."/>
            <person name="Copetti D."/>
            <person name="Lemansour A."/>
            <person name="Lebrun M."/>
            <person name="Masmoudi K."/>
            <person name="Ferrand S."/>
            <person name="Dhar M.I."/>
            <person name="Fresquez Z.A."/>
            <person name="Rosas U."/>
            <person name="Zhang J."/>
            <person name="Talag J."/>
            <person name="Lee S."/>
            <person name="Kudrna D."/>
            <person name="Powell R.F."/>
            <person name="Leitch I.J."/>
            <person name="Krueger R.R."/>
            <person name="Wing R.A."/>
            <person name="Amiri K.M.A."/>
            <person name="Purugganan M.D."/>
        </authorList>
    </citation>
    <scope>NUCLEOTIDE SEQUENCE [LARGE SCALE GENOMIC DNA]</scope>
    <source>
        <strain evidence="2">cv. Khalas</strain>
    </source>
</reference>
<dbReference type="PANTHER" id="PTHR10910">
    <property type="entry name" value="EUKARYOTE SPECIFIC DSRNA BINDING PROTEIN"/>
    <property type="match status" value="1"/>
</dbReference>
<dbReference type="Pfam" id="PF02137">
    <property type="entry name" value="A_deamin"/>
    <property type="match status" value="1"/>
</dbReference>
<dbReference type="AlphaFoldDB" id="A0A8B7CUS9"/>
<dbReference type="InterPro" id="IPR002466">
    <property type="entry name" value="A_deamin"/>
</dbReference>
<dbReference type="PANTHER" id="PTHR10910:SF62">
    <property type="entry name" value="AT07585P-RELATED"/>
    <property type="match status" value="1"/>
</dbReference>
<name>A0A8B7CUS9_PHODC</name>
<keyword evidence="2" id="KW-1185">Reference proteome</keyword>
<protein>
    <submittedName>
        <fullName evidence="3">tRNA-specific adenosine deaminase TAD1 isoform X1</fullName>
    </submittedName>
</protein>
<dbReference type="Proteomes" id="UP000228380">
    <property type="component" value="Chromosome 17"/>
</dbReference>
<sequence>MASLSSPSPWEEEGRKWGERVSDAVLSLYRSLPKKGKPQGRETTVVAAFLLSSPANDLEVVALGTGTKCIGGSLLSPRGDVVNDSHAEIIARRSLLRFFYSEIGRLSSEGDLGLDNAPRTVFGLDTNRPGEERYRINAGWRLHLYISQLPCGVHSNSTPLPLFIQNLPVEGDSSPSTNVTSSMGSEVLVEHKNGYSHMEESRDHSSNGCPRVAGMVQKKPGRGDITLSMSCFDKLTRWNVVGVQGALLSHILQPVYLATITLGKSPADAPKEFPVENHLQRALCDRIASLHDKLSSPFQVNKLQIYEAPIPLKEFQQSASEIPTLTCGYSICWNKSGLHEVILGTTGRKQGTSAKGARFPSTESSLCKRRLLEGFMSLQHRFSVQVQAEVVSYHELKTIAHDYQSALKVFKVSPLFSCWYPKHSDLERFSFSR</sequence>
<reference evidence="3" key="2">
    <citation type="submission" date="2025-08" db="UniProtKB">
        <authorList>
            <consortium name="RefSeq"/>
        </authorList>
    </citation>
    <scope>IDENTIFICATION</scope>
    <source>
        <tissue evidence="3">Young leaves</tissue>
    </source>
</reference>
<dbReference type="GO" id="GO:0006396">
    <property type="term" value="P:RNA processing"/>
    <property type="evidence" value="ECO:0007669"/>
    <property type="project" value="InterPro"/>
</dbReference>
<dbReference type="GO" id="GO:0008251">
    <property type="term" value="F:tRNA-specific adenosine deaminase activity"/>
    <property type="evidence" value="ECO:0007669"/>
    <property type="project" value="TreeGrafter"/>
</dbReference>
<dbReference type="SMART" id="SM00552">
    <property type="entry name" value="ADEAMc"/>
    <property type="match status" value="1"/>
</dbReference>